<evidence type="ECO:0000313" key="3">
    <source>
        <dbReference type="EMBL" id="SFP44254.1"/>
    </source>
</evidence>
<feature type="transmembrane region" description="Helical" evidence="2">
    <location>
        <begin position="120"/>
        <end position="138"/>
    </location>
</feature>
<feature type="compositionally biased region" description="Basic residues" evidence="1">
    <location>
        <begin position="334"/>
        <end position="363"/>
    </location>
</feature>
<dbReference type="STRING" id="1993.SAMN04489713_11490"/>
<name>A0A1I5QD86_9ACTN</name>
<evidence type="ECO:0008006" key="5">
    <source>
        <dbReference type="Google" id="ProtNLM"/>
    </source>
</evidence>
<feature type="transmembrane region" description="Helical" evidence="2">
    <location>
        <begin position="182"/>
        <end position="200"/>
    </location>
</feature>
<proteinExistence type="predicted"/>
<evidence type="ECO:0000256" key="2">
    <source>
        <dbReference type="SAM" id="Phobius"/>
    </source>
</evidence>
<gene>
    <name evidence="3" type="ORF">SAMN04489713_11490</name>
</gene>
<dbReference type="eggNOG" id="COG4325">
    <property type="taxonomic scope" value="Bacteria"/>
</dbReference>
<feature type="transmembrane region" description="Helical" evidence="2">
    <location>
        <begin position="15"/>
        <end position="35"/>
    </location>
</feature>
<organism evidence="3 4">
    <name type="scientific">Actinomadura madurae</name>
    <dbReference type="NCBI Taxonomy" id="1993"/>
    <lineage>
        <taxon>Bacteria</taxon>
        <taxon>Bacillati</taxon>
        <taxon>Actinomycetota</taxon>
        <taxon>Actinomycetes</taxon>
        <taxon>Streptosporangiales</taxon>
        <taxon>Thermomonosporaceae</taxon>
        <taxon>Actinomadura</taxon>
    </lineage>
</organism>
<feature type="transmembrane region" description="Helical" evidence="2">
    <location>
        <begin position="88"/>
        <end position="108"/>
    </location>
</feature>
<dbReference type="EMBL" id="FOVH01000014">
    <property type="protein sequence ID" value="SFP44254.1"/>
    <property type="molecule type" value="Genomic_DNA"/>
</dbReference>
<feature type="compositionally biased region" description="Basic residues" evidence="1">
    <location>
        <begin position="293"/>
        <end position="303"/>
    </location>
</feature>
<keyword evidence="2" id="KW-0472">Membrane</keyword>
<dbReference type="Proteomes" id="UP000183413">
    <property type="component" value="Unassembled WGS sequence"/>
</dbReference>
<keyword evidence="2" id="KW-0812">Transmembrane</keyword>
<sequence length="398" mass="44070">MIEMFDERIVATGRLPLFGFFVAFIITFVLTRINVRLIRANVRWWFRNITAGDLHIHHVVFGVVLMLLGGVASLAVPDAYVGLDLVAAAVFGMGSALVLDEFALILHLSDVYWTEKGRASVDAVFVAIAVTGLLLLGIRPLGYEGIAPDPGTGVLTRVYVASLVVNLVFAVVTLLKGKIWTGLIGLFVPALLIVGAIRVARPGSPWSRWRYGPDSRKYQRAVRRERLFRRPLIRAKIWVQEFIAGRHDLIPPELLQRRAEAAERARRRRLARAERRAAARAGRRAAARAERRSGRRSGRRGARRAAPEGERGPLGGPLVRAQRTAGIWAERRSGTRARSRTFSRTRRKAASRVRTRAVPRRRRPGPEEDAPPGPPPEERTGPPAGTPGAVNERGRPSP</sequence>
<keyword evidence="4" id="KW-1185">Reference proteome</keyword>
<protein>
    <recommendedName>
        <fullName evidence="5">Integral membrane protein</fullName>
    </recommendedName>
</protein>
<evidence type="ECO:0000313" key="4">
    <source>
        <dbReference type="Proteomes" id="UP000183413"/>
    </source>
</evidence>
<feature type="compositionally biased region" description="Low complexity" evidence="1">
    <location>
        <begin position="381"/>
        <end position="390"/>
    </location>
</feature>
<accession>A0A1I5QD86</accession>
<evidence type="ECO:0000256" key="1">
    <source>
        <dbReference type="SAM" id="MobiDB-lite"/>
    </source>
</evidence>
<dbReference type="AlphaFoldDB" id="A0A1I5QD86"/>
<feature type="transmembrane region" description="Helical" evidence="2">
    <location>
        <begin position="56"/>
        <end position="76"/>
    </location>
</feature>
<dbReference type="InParanoid" id="A0A1I5QD86"/>
<feature type="region of interest" description="Disordered" evidence="1">
    <location>
        <begin position="271"/>
        <end position="398"/>
    </location>
</feature>
<feature type="transmembrane region" description="Helical" evidence="2">
    <location>
        <begin position="158"/>
        <end position="175"/>
    </location>
</feature>
<dbReference type="RefSeq" id="WP_075023368.1">
    <property type="nucleotide sequence ID" value="NZ_FOVH01000014.1"/>
</dbReference>
<keyword evidence="2" id="KW-1133">Transmembrane helix</keyword>
<reference evidence="3 4" key="1">
    <citation type="submission" date="2016-10" db="EMBL/GenBank/DDBJ databases">
        <authorList>
            <person name="de Groot N.N."/>
        </authorList>
    </citation>
    <scope>NUCLEOTIDE SEQUENCE [LARGE SCALE GENOMIC DNA]</scope>
    <source>
        <strain evidence="3 4">DSM 43067</strain>
    </source>
</reference>